<reference evidence="1" key="1">
    <citation type="submission" date="2020-05" db="EMBL/GenBank/DDBJ databases">
        <title>Large-scale comparative analyses of tick genomes elucidate their genetic diversity and vector capacities.</title>
        <authorList>
            <person name="Jia N."/>
            <person name="Wang J."/>
            <person name="Shi W."/>
            <person name="Du L."/>
            <person name="Sun Y."/>
            <person name="Zhan W."/>
            <person name="Jiang J."/>
            <person name="Wang Q."/>
            <person name="Zhang B."/>
            <person name="Ji P."/>
            <person name="Sakyi L.B."/>
            <person name="Cui X."/>
            <person name="Yuan T."/>
            <person name="Jiang B."/>
            <person name="Yang W."/>
            <person name="Lam T.T.-Y."/>
            <person name="Chang Q."/>
            <person name="Ding S."/>
            <person name="Wang X."/>
            <person name="Zhu J."/>
            <person name="Ruan X."/>
            <person name="Zhao L."/>
            <person name="Wei J."/>
            <person name="Que T."/>
            <person name="Du C."/>
            <person name="Cheng J."/>
            <person name="Dai P."/>
            <person name="Han X."/>
            <person name="Huang E."/>
            <person name="Gao Y."/>
            <person name="Liu J."/>
            <person name="Shao H."/>
            <person name="Ye R."/>
            <person name="Li L."/>
            <person name="Wei W."/>
            <person name="Wang X."/>
            <person name="Wang C."/>
            <person name="Yang T."/>
            <person name="Huo Q."/>
            <person name="Li W."/>
            <person name="Guo W."/>
            <person name="Chen H."/>
            <person name="Zhou L."/>
            <person name="Ni X."/>
            <person name="Tian J."/>
            <person name="Zhou Y."/>
            <person name="Sheng Y."/>
            <person name="Liu T."/>
            <person name="Pan Y."/>
            <person name="Xia L."/>
            <person name="Li J."/>
            <person name="Zhao F."/>
            <person name="Cao W."/>
        </authorList>
    </citation>
    <scope>NUCLEOTIDE SEQUENCE</scope>
    <source>
        <strain evidence="1">Dsil-2018</strain>
    </source>
</reference>
<gene>
    <name evidence="1" type="ORF">HPB49_023518</name>
</gene>
<name>A0ACB8D0R2_DERSI</name>
<keyword evidence="2" id="KW-1185">Reference proteome</keyword>
<protein>
    <submittedName>
        <fullName evidence="1">Uncharacterized protein</fullName>
    </submittedName>
</protein>
<proteinExistence type="predicted"/>
<sequence>MSFCRSLVLAFGLMGPLYYTYKSLEINNTLQKAIWIKYWAGMGGYLVADSVVAQVSRGPMSELVDCARLFVLIWIQVKVPEAFYDRFVGPTLRNFRPQIEAFMKSFSPTR</sequence>
<accession>A0ACB8D0R2</accession>
<evidence type="ECO:0000313" key="2">
    <source>
        <dbReference type="Proteomes" id="UP000821865"/>
    </source>
</evidence>
<organism evidence="1 2">
    <name type="scientific">Dermacentor silvarum</name>
    <name type="common">Tick</name>
    <dbReference type="NCBI Taxonomy" id="543639"/>
    <lineage>
        <taxon>Eukaryota</taxon>
        <taxon>Metazoa</taxon>
        <taxon>Ecdysozoa</taxon>
        <taxon>Arthropoda</taxon>
        <taxon>Chelicerata</taxon>
        <taxon>Arachnida</taxon>
        <taxon>Acari</taxon>
        <taxon>Parasitiformes</taxon>
        <taxon>Ixodida</taxon>
        <taxon>Ixodoidea</taxon>
        <taxon>Ixodidae</taxon>
        <taxon>Rhipicephalinae</taxon>
        <taxon>Dermacentor</taxon>
    </lineage>
</organism>
<dbReference type="EMBL" id="CM023473">
    <property type="protein sequence ID" value="KAH7954973.1"/>
    <property type="molecule type" value="Genomic_DNA"/>
</dbReference>
<dbReference type="Proteomes" id="UP000821865">
    <property type="component" value="Chromosome 4"/>
</dbReference>
<evidence type="ECO:0000313" key="1">
    <source>
        <dbReference type="EMBL" id="KAH7954973.1"/>
    </source>
</evidence>
<comment type="caution">
    <text evidence="1">The sequence shown here is derived from an EMBL/GenBank/DDBJ whole genome shotgun (WGS) entry which is preliminary data.</text>
</comment>